<accession>D8Q0W4</accession>
<feature type="compositionally biased region" description="Basic and acidic residues" evidence="1">
    <location>
        <begin position="161"/>
        <end position="175"/>
    </location>
</feature>
<feature type="compositionally biased region" description="Low complexity" evidence="1">
    <location>
        <begin position="179"/>
        <end position="202"/>
    </location>
</feature>
<dbReference type="HOGENOM" id="CLU_449892_0_0_1"/>
<feature type="region of interest" description="Disordered" evidence="1">
    <location>
        <begin position="27"/>
        <end position="83"/>
    </location>
</feature>
<name>D8Q0W4_SCHCM</name>
<feature type="region of interest" description="Disordered" evidence="1">
    <location>
        <begin position="457"/>
        <end position="492"/>
    </location>
</feature>
<protein>
    <submittedName>
        <fullName evidence="2">Uncharacterized protein</fullName>
    </submittedName>
</protein>
<dbReference type="AlphaFoldDB" id="D8Q0W4"/>
<dbReference type="Proteomes" id="UP000007431">
    <property type="component" value="Unassembled WGS sequence"/>
</dbReference>
<keyword evidence="3" id="KW-1185">Reference proteome</keyword>
<proteinExistence type="predicted"/>
<feature type="compositionally biased region" description="Low complexity" evidence="1">
    <location>
        <begin position="471"/>
        <end position="482"/>
    </location>
</feature>
<feature type="compositionally biased region" description="Pro residues" evidence="1">
    <location>
        <begin position="50"/>
        <end position="67"/>
    </location>
</feature>
<evidence type="ECO:0000313" key="2">
    <source>
        <dbReference type="EMBL" id="EFI97825.1"/>
    </source>
</evidence>
<sequence length="607" mass="65433">MSSNPSSSVGLPSDLMANVAQLVQQAVSQAMASASAASPSPPSSTNSAMGPPPIQPPPPTQPPPSTQPPSSAQPTFPTNASVFPSPQGVGACGSVLSALAGPSAIPLSSAAPITPYRSISAGSTVTSPGVPGLRALASQGGSASTPRLTAILRQRINDANQERLEHSAAGRDQDGRGGTSLSSRRGNSTTAPRRSRGPAARRPTLRDCLPRKQLPSVDDVIVACADPTSQQQVVAANITVHVLFSFIESSDNATFGMTKHSILYTDTDAHEACLRQCELVFEHHDPVALETTVDQILTDTQVRMEEVGWIFQQRAGSVSLRSSRAPLSLVGLVNHGVHIAAPPPHELCRIKLRPEPPSTTLGQLIQNPYFMSPRKPELSIAGNRFIIRLMSTLPIGRRVSLKDLRLSDDDDEVRLHWCLSIRVKLAMTDSAAYPELDHLICEHCECDRGSSANRIRPRLPCASTPAHPASMRTRTTTGQMGTESIDSEAESTEVARSLIDDRQTIDFPSSLSDLWECPALRSLDHDFDIPPFTLHQLPEAALEVVGHYHRRAGLGDPARLCLRARDQQDMNHMLGVEIEKAMRQQDYSHLLSPSRVFTMLTSICVRS</sequence>
<gene>
    <name evidence="2" type="ORF">SCHCODRAFT_234186</name>
</gene>
<dbReference type="InParanoid" id="D8Q0W4"/>
<reference evidence="2 3" key="1">
    <citation type="journal article" date="2010" name="Nat. Biotechnol.">
        <title>Genome sequence of the model mushroom Schizophyllum commune.</title>
        <authorList>
            <person name="Ohm R.A."/>
            <person name="de Jong J.F."/>
            <person name="Lugones L.G."/>
            <person name="Aerts A."/>
            <person name="Kothe E."/>
            <person name="Stajich J.E."/>
            <person name="de Vries R.P."/>
            <person name="Record E."/>
            <person name="Levasseur A."/>
            <person name="Baker S.E."/>
            <person name="Bartholomew K.A."/>
            <person name="Coutinho P.M."/>
            <person name="Erdmann S."/>
            <person name="Fowler T.J."/>
            <person name="Gathman A.C."/>
            <person name="Lombard V."/>
            <person name="Henrissat B."/>
            <person name="Knabe N."/>
            <person name="Kuees U."/>
            <person name="Lilly W.W."/>
            <person name="Lindquist E."/>
            <person name="Lucas S."/>
            <person name="Magnuson J.K."/>
            <person name="Piumi F."/>
            <person name="Raudaskoski M."/>
            <person name="Salamov A."/>
            <person name="Schmutz J."/>
            <person name="Schwarze F.W.M.R."/>
            <person name="vanKuyk P.A."/>
            <person name="Horton J.S."/>
            <person name="Grigoriev I.V."/>
            <person name="Woesten H.A.B."/>
        </authorList>
    </citation>
    <scope>NUCLEOTIDE SEQUENCE [LARGE SCALE GENOMIC DNA]</scope>
    <source>
        <strain evidence="3">H4-8 / FGSC 9210</strain>
    </source>
</reference>
<feature type="compositionally biased region" description="Low complexity" evidence="1">
    <location>
        <begin position="27"/>
        <end position="49"/>
    </location>
</feature>
<organism evidence="3">
    <name type="scientific">Schizophyllum commune (strain H4-8 / FGSC 9210)</name>
    <name type="common">Split gill fungus</name>
    <dbReference type="NCBI Taxonomy" id="578458"/>
    <lineage>
        <taxon>Eukaryota</taxon>
        <taxon>Fungi</taxon>
        <taxon>Dikarya</taxon>
        <taxon>Basidiomycota</taxon>
        <taxon>Agaricomycotina</taxon>
        <taxon>Agaricomycetes</taxon>
        <taxon>Agaricomycetidae</taxon>
        <taxon>Agaricales</taxon>
        <taxon>Schizophyllaceae</taxon>
        <taxon>Schizophyllum</taxon>
    </lineage>
</organism>
<dbReference type="EMBL" id="GL377305">
    <property type="protein sequence ID" value="EFI97825.1"/>
    <property type="molecule type" value="Genomic_DNA"/>
</dbReference>
<feature type="region of interest" description="Disordered" evidence="1">
    <location>
        <begin position="161"/>
        <end position="207"/>
    </location>
</feature>
<dbReference type="VEuPathDB" id="FungiDB:SCHCODRAFT_02746573"/>
<evidence type="ECO:0000256" key="1">
    <source>
        <dbReference type="SAM" id="MobiDB-lite"/>
    </source>
</evidence>
<evidence type="ECO:0000313" key="3">
    <source>
        <dbReference type="Proteomes" id="UP000007431"/>
    </source>
</evidence>
<feature type="compositionally biased region" description="Low complexity" evidence="1">
    <location>
        <begin position="68"/>
        <end position="78"/>
    </location>
</feature>